<dbReference type="InterPro" id="IPR039652">
    <property type="entry name" value="Coatomer_zeta"/>
</dbReference>
<evidence type="ECO:0000259" key="13">
    <source>
        <dbReference type="Pfam" id="PF01217"/>
    </source>
</evidence>
<evidence type="ECO:0000256" key="10">
    <source>
        <dbReference type="ARBA" id="ARBA00023329"/>
    </source>
</evidence>
<keyword evidence="5 12" id="KW-0963">Cytoplasm</keyword>
<dbReference type="InterPro" id="IPR022775">
    <property type="entry name" value="AP_mu_sigma_su"/>
</dbReference>
<dbReference type="HOGENOM" id="CLU_1339248_0_0_1"/>
<evidence type="ECO:0000256" key="3">
    <source>
        <dbReference type="ARBA" id="ARBA00011775"/>
    </source>
</evidence>
<dbReference type="InterPro" id="IPR011012">
    <property type="entry name" value="Longin-like_dom_sf"/>
</dbReference>
<comment type="subcellular location">
    <subcellularLocation>
        <location evidence="12">Cytoplasm</location>
    </subcellularLocation>
    <subcellularLocation>
        <location evidence="1 12">Golgi apparatus membrane</location>
        <topology evidence="1 12">Peripheral membrane protein</topology>
        <orientation evidence="1 12">Cytoplasmic side</orientation>
    </subcellularLocation>
    <subcellularLocation>
        <location evidence="12">Cytoplasmic vesicle</location>
        <location evidence="12">COPI-coated vesicle membrane</location>
        <topology evidence="12">Peripheral membrane protein</topology>
        <orientation evidence="12">Cytoplasmic side</orientation>
    </subcellularLocation>
</comment>
<reference evidence="14 15" key="1">
    <citation type="journal article" date="2004" name="Nature">
        <title>Genome sequence of the ultrasmall unicellular red alga Cyanidioschyzon merolae 10D.</title>
        <authorList>
            <person name="Matsuzaki M."/>
            <person name="Misumi O."/>
            <person name="Shin-i T."/>
            <person name="Maruyama S."/>
            <person name="Takahara M."/>
            <person name="Miyagishima S."/>
            <person name="Mori T."/>
            <person name="Nishida K."/>
            <person name="Yagisawa F."/>
            <person name="Nishida K."/>
            <person name="Yoshida Y."/>
            <person name="Nishimura Y."/>
            <person name="Nakao S."/>
            <person name="Kobayashi T."/>
            <person name="Momoyama Y."/>
            <person name="Higashiyama T."/>
            <person name="Minoda A."/>
            <person name="Sano M."/>
            <person name="Nomoto H."/>
            <person name="Oishi K."/>
            <person name="Hayashi H."/>
            <person name="Ohta F."/>
            <person name="Nishizaka S."/>
            <person name="Haga S."/>
            <person name="Miura S."/>
            <person name="Morishita T."/>
            <person name="Kabeya Y."/>
            <person name="Terasawa K."/>
            <person name="Suzuki Y."/>
            <person name="Ishii Y."/>
            <person name="Asakawa S."/>
            <person name="Takano H."/>
            <person name="Ohta N."/>
            <person name="Kuroiwa H."/>
            <person name="Tanaka K."/>
            <person name="Shimizu N."/>
            <person name="Sugano S."/>
            <person name="Sato N."/>
            <person name="Nozaki H."/>
            <person name="Ogasawara N."/>
            <person name="Kohara Y."/>
            <person name="Kuroiwa T."/>
        </authorList>
    </citation>
    <scope>NUCLEOTIDE SEQUENCE [LARGE SCALE GENOMIC DNA]</scope>
    <source>
        <strain evidence="14 15">10D</strain>
    </source>
</reference>
<dbReference type="GO" id="GO:0006890">
    <property type="term" value="P:retrograde vesicle-mediated transport, Golgi to endoplasmic reticulum"/>
    <property type="evidence" value="ECO:0007669"/>
    <property type="project" value="UniProtKB-UniRule"/>
</dbReference>
<dbReference type="GO" id="GO:0006886">
    <property type="term" value="P:intracellular protein transport"/>
    <property type="evidence" value="ECO:0007669"/>
    <property type="project" value="TreeGrafter"/>
</dbReference>
<sequence length="205" mass="22586">MPVQQPRASVLLVQSARGSRLLARYYDEERFTDERSKKHFEEQLHQLWRSAGSSEAAADSYWTAGLDPGTFAAVGSAAGLLGDNDVLVSDNFVILYRSGVDVCFLLVVSLAENEIVFSQVLSCLTNALGALIGELSELQILRNYETLLLVVDEVLDDSGAILEVDPTEVRERIAPVLPRVLNLSEQGFAEALNYAKTTLTRRLLK</sequence>
<dbReference type="KEGG" id="cme:CYME_CMN247C"/>
<evidence type="ECO:0000256" key="9">
    <source>
        <dbReference type="ARBA" id="ARBA00023136"/>
    </source>
</evidence>
<proteinExistence type="inferred from homology"/>
<keyword evidence="15" id="KW-1185">Reference proteome</keyword>
<dbReference type="GO" id="GO:0030126">
    <property type="term" value="C:COPI vesicle coat"/>
    <property type="evidence" value="ECO:0007669"/>
    <property type="project" value="UniProtKB-UniRule"/>
</dbReference>
<dbReference type="GO" id="GO:0006891">
    <property type="term" value="P:intra-Golgi vesicle-mediated transport"/>
    <property type="evidence" value="ECO:0007669"/>
    <property type="project" value="TreeGrafter"/>
</dbReference>
<dbReference type="AlphaFoldDB" id="M1VEL3"/>
<keyword evidence="7 12" id="KW-0653">Protein transport</keyword>
<organism evidence="14 15">
    <name type="scientific">Cyanidioschyzon merolae (strain NIES-3377 / 10D)</name>
    <name type="common">Unicellular red alga</name>
    <dbReference type="NCBI Taxonomy" id="280699"/>
    <lineage>
        <taxon>Eukaryota</taxon>
        <taxon>Rhodophyta</taxon>
        <taxon>Bangiophyceae</taxon>
        <taxon>Cyanidiales</taxon>
        <taxon>Cyanidiaceae</taxon>
        <taxon>Cyanidioschyzon</taxon>
    </lineage>
</organism>
<evidence type="ECO:0000256" key="4">
    <source>
        <dbReference type="ARBA" id="ARBA00022448"/>
    </source>
</evidence>
<dbReference type="eggNOG" id="KOG3343">
    <property type="taxonomic scope" value="Eukaryota"/>
</dbReference>
<dbReference type="GO" id="GO:0000139">
    <property type="term" value="C:Golgi membrane"/>
    <property type="evidence" value="ECO:0007669"/>
    <property type="project" value="UniProtKB-SubCell"/>
</dbReference>
<comment type="function">
    <text evidence="11">The coatomer is a cytosolic protein complex that binds to dilysine motifs and reversibly associates with Golgi non-clathrin-coated vesicles, which further mediate biosynthetic protein transport from the ER, via the Golgi up to the trans Golgi network. Coatomer complex is required for budding from Golgi membranes, and is essential for the retrograde Golgi-to-ER transport of dilysine-tagged proteins. The zeta subunit may be involved in regulating the coat assembly and, hence, the rate of biosynthetic protein transport due to its association-dissociation properties with the coatomer complex.</text>
</comment>
<keyword evidence="9 12" id="KW-0472">Membrane</keyword>
<dbReference type="Proteomes" id="UP000007014">
    <property type="component" value="Chromosome 14"/>
</dbReference>
<comment type="similarity">
    <text evidence="2 12">Belongs to the adaptor complexes small subunit family.</text>
</comment>
<dbReference type="STRING" id="280699.M1VEL3"/>
<dbReference type="PANTHER" id="PTHR11043">
    <property type="entry name" value="ZETA-COAT PROTEIN"/>
    <property type="match status" value="1"/>
</dbReference>
<dbReference type="OMA" id="NELMLHS"/>
<gene>
    <name evidence="14" type="ORF">CYME_CMN247C</name>
</gene>
<dbReference type="Pfam" id="PF01217">
    <property type="entry name" value="Clat_adaptor_s"/>
    <property type="match status" value="1"/>
</dbReference>
<comment type="subunit">
    <text evidence="3 12">Oligomeric complex that consists of at least the alpha, beta, beta', gamma, delta, epsilon and zeta subunits.</text>
</comment>
<evidence type="ECO:0000256" key="6">
    <source>
        <dbReference type="ARBA" id="ARBA00022892"/>
    </source>
</evidence>
<protein>
    <recommendedName>
        <fullName evidence="12">Coatomer subunit zeta</fullName>
    </recommendedName>
</protein>
<evidence type="ECO:0000256" key="12">
    <source>
        <dbReference type="RuleBase" id="RU366053"/>
    </source>
</evidence>
<dbReference type="PANTHER" id="PTHR11043:SF0">
    <property type="entry name" value="COATOMER SUBUNIT ZETA"/>
    <property type="match status" value="1"/>
</dbReference>
<evidence type="ECO:0000313" key="15">
    <source>
        <dbReference type="Proteomes" id="UP000007014"/>
    </source>
</evidence>
<feature type="domain" description="AP complex mu/sigma subunit" evidence="13">
    <location>
        <begin position="10"/>
        <end position="174"/>
    </location>
</feature>
<evidence type="ECO:0000256" key="8">
    <source>
        <dbReference type="ARBA" id="ARBA00023034"/>
    </source>
</evidence>
<dbReference type="Gene3D" id="3.30.450.60">
    <property type="match status" value="1"/>
</dbReference>
<dbReference type="EMBL" id="AP006496">
    <property type="protein sequence ID" value="BAM81332.1"/>
    <property type="molecule type" value="Genomic_DNA"/>
</dbReference>
<name>M1VEL3_CYAM1</name>
<keyword evidence="4 12" id="KW-0813">Transport</keyword>
<keyword evidence="6 12" id="KW-0931">ER-Golgi transport</keyword>
<evidence type="ECO:0000256" key="5">
    <source>
        <dbReference type="ARBA" id="ARBA00022490"/>
    </source>
</evidence>
<dbReference type="RefSeq" id="XP_005537368.1">
    <property type="nucleotide sequence ID" value="XM_005537311.1"/>
</dbReference>
<evidence type="ECO:0000313" key="14">
    <source>
        <dbReference type="EMBL" id="BAM81332.1"/>
    </source>
</evidence>
<dbReference type="GeneID" id="16995490"/>
<evidence type="ECO:0000256" key="11">
    <source>
        <dbReference type="ARBA" id="ARBA00045555"/>
    </source>
</evidence>
<keyword evidence="8 12" id="KW-0333">Golgi apparatus</keyword>
<evidence type="ECO:0000256" key="7">
    <source>
        <dbReference type="ARBA" id="ARBA00022927"/>
    </source>
</evidence>
<reference evidence="14 15" key="2">
    <citation type="journal article" date="2007" name="BMC Biol.">
        <title>A 100%-complete sequence reveals unusually simple genomic features in the hot-spring red alga Cyanidioschyzon merolae.</title>
        <authorList>
            <person name="Nozaki H."/>
            <person name="Takano H."/>
            <person name="Misumi O."/>
            <person name="Terasawa K."/>
            <person name="Matsuzaki M."/>
            <person name="Maruyama S."/>
            <person name="Nishida K."/>
            <person name="Yagisawa F."/>
            <person name="Yoshida Y."/>
            <person name="Fujiwara T."/>
            <person name="Takio S."/>
            <person name="Tamura K."/>
            <person name="Chung S.J."/>
            <person name="Nakamura S."/>
            <person name="Kuroiwa H."/>
            <person name="Tanaka K."/>
            <person name="Sato N."/>
            <person name="Kuroiwa T."/>
        </authorList>
    </citation>
    <scope>NUCLEOTIDE SEQUENCE [LARGE SCALE GENOMIC DNA]</scope>
    <source>
        <strain evidence="14 15">10D</strain>
    </source>
</reference>
<evidence type="ECO:0000256" key="2">
    <source>
        <dbReference type="ARBA" id="ARBA00006972"/>
    </source>
</evidence>
<evidence type="ECO:0000256" key="1">
    <source>
        <dbReference type="ARBA" id="ARBA00004255"/>
    </source>
</evidence>
<dbReference type="OrthoDB" id="10249988at2759"/>
<keyword evidence="10 12" id="KW-0968">Cytoplasmic vesicle</keyword>
<accession>M1VEL3</accession>
<dbReference type="SUPFAM" id="SSF64356">
    <property type="entry name" value="SNARE-like"/>
    <property type="match status" value="1"/>
</dbReference>
<dbReference type="Gramene" id="CMN247CT">
    <property type="protein sequence ID" value="CMN247CT"/>
    <property type="gene ID" value="CMN247C"/>
</dbReference>